<dbReference type="PANTHER" id="PTHR42940:SF8">
    <property type="entry name" value="VACUOLAR PROTEIN SORTING-ASSOCIATED PROTEIN 11"/>
    <property type="match status" value="1"/>
</dbReference>
<evidence type="ECO:0000256" key="6">
    <source>
        <dbReference type="ARBA" id="ARBA00023002"/>
    </source>
</evidence>
<dbReference type="InterPro" id="IPR002328">
    <property type="entry name" value="ADH_Zn_CS"/>
</dbReference>
<accession>A0A0M3VI69</accession>
<dbReference type="Gene3D" id="3.90.180.10">
    <property type="entry name" value="Medium-chain alcohol dehydrogenases, catalytic domain"/>
    <property type="match status" value="1"/>
</dbReference>
<dbReference type="Pfam" id="PF08240">
    <property type="entry name" value="ADH_N"/>
    <property type="match status" value="1"/>
</dbReference>
<dbReference type="Gene3D" id="3.40.50.720">
    <property type="entry name" value="NAD(P)-binding Rossmann-like Domain"/>
    <property type="match status" value="1"/>
</dbReference>
<dbReference type="Pfam" id="PF00107">
    <property type="entry name" value="ADH_zinc_N"/>
    <property type="match status" value="1"/>
</dbReference>
<dbReference type="SUPFAM" id="SSF50129">
    <property type="entry name" value="GroES-like"/>
    <property type="match status" value="1"/>
</dbReference>
<organism evidence="11">
    <name type="scientific">uncultured Rhodococcus sp</name>
    <dbReference type="NCBI Taxonomy" id="194249"/>
    <lineage>
        <taxon>Bacteria</taxon>
        <taxon>Bacillati</taxon>
        <taxon>Actinomycetota</taxon>
        <taxon>Actinomycetes</taxon>
        <taxon>Mycobacteriales</taxon>
        <taxon>Nocardiaceae</taxon>
        <taxon>Rhodococcus</taxon>
        <taxon>environmental samples</taxon>
    </lineage>
</organism>
<dbReference type="GO" id="GO:0004022">
    <property type="term" value="F:alcohol dehydrogenase (NAD+) activity"/>
    <property type="evidence" value="ECO:0007669"/>
    <property type="project" value="UniProtKB-EC"/>
</dbReference>
<dbReference type="CDD" id="cd05284">
    <property type="entry name" value="arabinose_DH_like"/>
    <property type="match status" value="1"/>
</dbReference>
<dbReference type="PANTHER" id="PTHR42940">
    <property type="entry name" value="ALCOHOL DEHYDROGENASE 1-RELATED"/>
    <property type="match status" value="1"/>
</dbReference>
<evidence type="ECO:0000256" key="5">
    <source>
        <dbReference type="ARBA" id="ARBA00022833"/>
    </source>
</evidence>
<sequence length="356" mass="37190">MKAIQYTRIGAGPELTEIPKPEPGPGEILLEVTAAGVCHSDVFIMSLPEEQYTYGLPLTLGHEGAGRVAAVGEGVEGLDIGTNVVVYGPWGCGNCWHCSQGLENYCPRAQELGINPPGLGAPGALAEFMIVDSPRHLVPIGDLDPVKTVPLTDAGLTPYHAIKRSLPKLRGGSYAVVIGTGGLGHVAIQLLRHPSAATVIALDVSADKLELATKVGAHEVVLSDKDAAENVRKITGSQGAALVLDFVGYQPTIDTAMAVAGVGSDVTIVGIGDGQAHAKVGFFQSPYEASVTVPYWGARNELIELIDLAHAGIFDIAVETFSLDNGAEAYRRLAAGTLRGRAVVVPGLSGHHHHHH</sequence>
<dbReference type="AlphaFoldDB" id="A0A0M3VI69"/>
<dbReference type="SUPFAM" id="SSF51735">
    <property type="entry name" value="NAD(P)-binding Rossmann-fold domains"/>
    <property type="match status" value="1"/>
</dbReference>
<evidence type="ECO:0000256" key="9">
    <source>
        <dbReference type="RuleBase" id="RU361277"/>
    </source>
</evidence>
<comment type="catalytic activity">
    <reaction evidence="8">
        <text>a primary alcohol + NAD(+) = an aldehyde + NADH + H(+)</text>
        <dbReference type="Rhea" id="RHEA:10736"/>
        <dbReference type="ChEBI" id="CHEBI:15378"/>
        <dbReference type="ChEBI" id="CHEBI:15734"/>
        <dbReference type="ChEBI" id="CHEBI:17478"/>
        <dbReference type="ChEBI" id="CHEBI:57540"/>
        <dbReference type="ChEBI" id="CHEBI:57945"/>
        <dbReference type="EC" id="1.1.1.1"/>
    </reaction>
</comment>
<evidence type="ECO:0000259" key="10">
    <source>
        <dbReference type="SMART" id="SM00829"/>
    </source>
</evidence>
<dbReference type="EMBL" id="LC060635">
    <property type="protein sequence ID" value="BAS32753.1"/>
    <property type="molecule type" value="Genomic_DNA"/>
</dbReference>
<evidence type="ECO:0000256" key="1">
    <source>
        <dbReference type="ARBA" id="ARBA00001947"/>
    </source>
</evidence>
<dbReference type="InterPro" id="IPR013154">
    <property type="entry name" value="ADH-like_N"/>
</dbReference>
<comment type="similarity">
    <text evidence="2 9">Belongs to the zinc-containing alcohol dehydrogenase family.</text>
</comment>
<evidence type="ECO:0000256" key="3">
    <source>
        <dbReference type="ARBA" id="ARBA00013190"/>
    </source>
</evidence>
<proteinExistence type="inferred from homology"/>
<feature type="domain" description="Enoyl reductase (ER)" evidence="10">
    <location>
        <begin position="10"/>
        <end position="344"/>
    </location>
</feature>
<dbReference type="SMART" id="SM00829">
    <property type="entry name" value="PKS_ER"/>
    <property type="match status" value="1"/>
</dbReference>
<comment type="catalytic activity">
    <reaction evidence="7">
        <text>a secondary alcohol + NAD(+) = a ketone + NADH + H(+)</text>
        <dbReference type="Rhea" id="RHEA:10740"/>
        <dbReference type="ChEBI" id="CHEBI:15378"/>
        <dbReference type="ChEBI" id="CHEBI:17087"/>
        <dbReference type="ChEBI" id="CHEBI:35681"/>
        <dbReference type="ChEBI" id="CHEBI:57540"/>
        <dbReference type="ChEBI" id="CHEBI:57945"/>
        <dbReference type="EC" id="1.1.1.1"/>
    </reaction>
</comment>
<dbReference type="InterPro" id="IPR011032">
    <property type="entry name" value="GroES-like_sf"/>
</dbReference>
<keyword evidence="6" id="KW-0560">Oxidoreductase</keyword>
<dbReference type="PROSITE" id="PS00059">
    <property type="entry name" value="ADH_ZINC"/>
    <property type="match status" value="1"/>
</dbReference>
<evidence type="ECO:0000256" key="2">
    <source>
        <dbReference type="ARBA" id="ARBA00008072"/>
    </source>
</evidence>
<evidence type="ECO:0000256" key="8">
    <source>
        <dbReference type="ARBA" id="ARBA00049243"/>
    </source>
</evidence>
<protein>
    <recommendedName>
        <fullName evidence="3">alcohol dehydrogenase</fullName>
        <ecNumber evidence="3">1.1.1.1</ecNumber>
    </recommendedName>
</protein>
<dbReference type="InterPro" id="IPR013149">
    <property type="entry name" value="ADH-like_C"/>
</dbReference>
<reference evidence="11" key="1">
    <citation type="submission" date="2015-06" db="EMBL/GenBank/DDBJ databases">
        <title>Gene-specific amplicons from metagenomes provides potential amino acid substitutions for directed evolution of enzyme.</title>
        <authorList>
            <person name="Itoh N."/>
            <person name="Takeuchi N."/>
            <person name="Kazama M."/>
            <person name="Isotani K."/>
            <person name="Kurokawa J."/>
        </authorList>
    </citation>
    <scope>NUCLEOTIDE SEQUENCE</scope>
</reference>
<comment type="cofactor">
    <cofactor evidence="1 9">
        <name>Zn(2+)</name>
        <dbReference type="ChEBI" id="CHEBI:29105"/>
    </cofactor>
</comment>
<evidence type="ECO:0000256" key="7">
    <source>
        <dbReference type="ARBA" id="ARBA00049164"/>
    </source>
</evidence>
<dbReference type="InterPro" id="IPR036291">
    <property type="entry name" value="NAD(P)-bd_dom_sf"/>
</dbReference>
<keyword evidence="5 9" id="KW-0862">Zinc</keyword>
<evidence type="ECO:0000256" key="4">
    <source>
        <dbReference type="ARBA" id="ARBA00022723"/>
    </source>
</evidence>
<dbReference type="EC" id="1.1.1.1" evidence="3"/>
<dbReference type="InterPro" id="IPR020843">
    <property type="entry name" value="ER"/>
</dbReference>
<name>A0A0M3VI69_9NOCA</name>
<dbReference type="GO" id="GO:0008270">
    <property type="term" value="F:zinc ion binding"/>
    <property type="evidence" value="ECO:0007669"/>
    <property type="project" value="InterPro"/>
</dbReference>
<evidence type="ECO:0000313" key="11">
    <source>
        <dbReference type="EMBL" id="BAS32753.1"/>
    </source>
</evidence>
<keyword evidence="4 9" id="KW-0479">Metal-binding</keyword>